<name>A0ABD4ZXK1_ENTGA</name>
<dbReference type="EMBL" id="JASUBT010000020">
    <property type="protein sequence ID" value="MDL4937487.1"/>
    <property type="molecule type" value="Genomic_DNA"/>
</dbReference>
<evidence type="ECO:0000313" key="1">
    <source>
        <dbReference type="EMBL" id="MDL4937487.1"/>
    </source>
</evidence>
<dbReference type="Proteomes" id="UP001241571">
    <property type="component" value="Unassembled WGS sequence"/>
</dbReference>
<dbReference type="AlphaFoldDB" id="A0ABD4ZXK1"/>
<gene>
    <name evidence="1" type="ORF">QRX88_17440</name>
</gene>
<dbReference type="RefSeq" id="WP_103301374.1">
    <property type="nucleotide sequence ID" value="NZ_BSYC01000003.1"/>
</dbReference>
<comment type="caution">
    <text evidence="1">The sequence shown here is derived from an EMBL/GenBank/DDBJ whole genome shotgun (WGS) entry which is preliminary data.</text>
</comment>
<protein>
    <submittedName>
        <fullName evidence="1">Uncharacterized protein</fullName>
    </submittedName>
</protein>
<evidence type="ECO:0000313" key="2">
    <source>
        <dbReference type="Proteomes" id="UP001241571"/>
    </source>
</evidence>
<organism evidence="1 2">
    <name type="scientific">Enterococcus gallinarum</name>
    <dbReference type="NCBI Taxonomy" id="1353"/>
    <lineage>
        <taxon>Bacteria</taxon>
        <taxon>Bacillati</taxon>
        <taxon>Bacillota</taxon>
        <taxon>Bacilli</taxon>
        <taxon>Lactobacillales</taxon>
        <taxon>Enterococcaceae</taxon>
        <taxon>Enterococcus</taxon>
    </lineage>
</organism>
<sequence>MIDDGMRRTFYSYKILINKAALREKYDIHSLKNYIVFQLHGYMYNAHDRINYTINLSLKEMVLTITKKDGSIFSTNEWVFFDRILPGFFEKLEVEFIQEKEMRGE</sequence>
<accession>A0ABD4ZXK1</accession>
<reference evidence="1 2" key="1">
    <citation type="submission" date="2023-06" db="EMBL/GenBank/DDBJ databases">
        <title>Acute promotion of culturable opportunistic pathogens and persistent increase of antibiotic resistance following antibiotic exposure in mouse gut microbiota.</title>
        <authorList>
            <person name="Li L."/>
            <person name="Wang B."/>
            <person name="Sun Y."/>
            <person name="Wang M."/>
            <person name="Xu H."/>
        </authorList>
    </citation>
    <scope>NUCLEOTIDE SEQUENCE [LARGE SCALE GENOMIC DNA]</scope>
    <source>
        <strain evidence="1 2">CRI2_2</strain>
    </source>
</reference>
<proteinExistence type="predicted"/>